<reference evidence="6 7" key="1">
    <citation type="submission" date="2019-03" db="EMBL/GenBank/DDBJ databases">
        <title>Genomic Encyclopedia of Type Strains, Phase IV (KMG-IV): sequencing the most valuable type-strain genomes for metagenomic binning, comparative biology and taxonomic classification.</title>
        <authorList>
            <person name="Goeker M."/>
        </authorList>
    </citation>
    <scope>NUCLEOTIDE SEQUENCE [LARGE SCALE GENOMIC DNA]</scope>
    <source>
        <strain evidence="6 7">DSM 16998</strain>
    </source>
</reference>
<dbReference type="PANTHER" id="PTHR30136">
    <property type="entry name" value="HELIX-TURN-HELIX TRANSCRIPTIONAL REGULATOR, ICLR FAMILY"/>
    <property type="match status" value="1"/>
</dbReference>
<dbReference type="NCBIfam" id="TIGR02431">
    <property type="entry name" value="pcaR_pcaU"/>
    <property type="match status" value="1"/>
</dbReference>
<evidence type="ECO:0000256" key="3">
    <source>
        <dbReference type="ARBA" id="ARBA00023163"/>
    </source>
</evidence>
<dbReference type="GO" id="GO:0045893">
    <property type="term" value="P:positive regulation of DNA-templated transcription"/>
    <property type="evidence" value="ECO:0007669"/>
    <property type="project" value="InterPro"/>
</dbReference>
<dbReference type="InParanoid" id="A0A4R6QR29"/>
<dbReference type="InterPro" id="IPR029016">
    <property type="entry name" value="GAF-like_dom_sf"/>
</dbReference>
<accession>A0A4R6QR29</accession>
<dbReference type="AlphaFoldDB" id="A0A4R6QR29"/>
<dbReference type="InterPro" id="IPR005471">
    <property type="entry name" value="Tscrpt_reg_IclR_N"/>
</dbReference>
<keyword evidence="2" id="KW-0238">DNA-binding</keyword>
<dbReference type="InterPro" id="IPR036388">
    <property type="entry name" value="WH-like_DNA-bd_sf"/>
</dbReference>
<keyword evidence="7" id="KW-1185">Reference proteome</keyword>
<dbReference type="PANTHER" id="PTHR30136:SF34">
    <property type="entry name" value="TRANSCRIPTIONAL REGULATOR"/>
    <property type="match status" value="1"/>
</dbReference>
<evidence type="ECO:0000313" key="6">
    <source>
        <dbReference type="EMBL" id="TDP73213.1"/>
    </source>
</evidence>
<dbReference type="Proteomes" id="UP000295361">
    <property type="component" value="Unassembled WGS sequence"/>
</dbReference>
<evidence type="ECO:0000256" key="1">
    <source>
        <dbReference type="ARBA" id="ARBA00023015"/>
    </source>
</evidence>
<feature type="domain" description="IclR-ED" evidence="5">
    <location>
        <begin position="99"/>
        <end position="281"/>
    </location>
</feature>
<dbReference type="GO" id="GO:0003700">
    <property type="term" value="F:DNA-binding transcription factor activity"/>
    <property type="evidence" value="ECO:0007669"/>
    <property type="project" value="TreeGrafter"/>
</dbReference>
<dbReference type="InterPro" id="IPR014757">
    <property type="entry name" value="Tscrpt_reg_IclR_C"/>
</dbReference>
<dbReference type="PROSITE" id="PS51077">
    <property type="entry name" value="HTH_ICLR"/>
    <property type="match status" value="1"/>
</dbReference>
<evidence type="ECO:0000313" key="7">
    <source>
        <dbReference type="Proteomes" id="UP000295361"/>
    </source>
</evidence>
<dbReference type="EMBL" id="SNXS01000002">
    <property type="protein sequence ID" value="TDP73213.1"/>
    <property type="molecule type" value="Genomic_DNA"/>
</dbReference>
<dbReference type="GO" id="GO:0045892">
    <property type="term" value="P:negative regulation of DNA-templated transcription"/>
    <property type="evidence" value="ECO:0007669"/>
    <property type="project" value="TreeGrafter"/>
</dbReference>
<keyword evidence="3" id="KW-0804">Transcription</keyword>
<evidence type="ECO:0000259" key="5">
    <source>
        <dbReference type="PROSITE" id="PS51078"/>
    </source>
</evidence>
<dbReference type="Pfam" id="PF09339">
    <property type="entry name" value="HTH_IclR"/>
    <property type="match status" value="1"/>
</dbReference>
<evidence type="ECO:0000256" key="2">
    <source>
        <dbReference type="ARBA" id="ARBA00023125"/>
    </source>
</evidence>
<dbReference type="OrthoDB" id="9807558at2"/>
<dbReference type="PROSITE" id="PS51078">
    <property type="entry name" value="ICLR_ED"/>
    <property type="match status" value="1"/>
</dbReference>
<dbReference type="Pfam" id="PF01614">
    <property type="entry name" value="IclR_C"/>
    <property type="match status" value="1"/>
</dbReference>
<gene>
    <name evidence="6" type="ORF">DES47_102960</name>
</gene>
<dbReference type="Gene3D" id="1.10.10.10">
    <property type="entry name" value="Winged helix-like DNA-binding domain superfamily/Winged helix DNA-binding domain"/>
    <property type="match status" value="1"/>
</dbReference>
<dbReference type="Gene3D" id="3.30.450.40">
    <property type="match status" value="1"/>
</dbReference>
<evidence type="ECO:0000259" key="4">
    <source>
        <dbReference type="PROSITE" id="PS51077"/>
    </source>
</evidence>
<dbReference type="RefSeq" id="WP_133700609.1">
    <property type="nucleotide sequence ID" value="NZ_SNXS01000002.1"/>
</dbReference>
<name>A0A4R6QR29_9BURK</name>
<organism evidence="6 7">
    <name type="scientific">Roseateles toxinivorans</name>
    <dbReference type="NCBI Taxonomy" id="270368"/>
    <lineage>
        <taxon>Bacteria</taxon>
        <taxon>Pseudomonadati</taxon>
        <taxon>Pseudomonadota</taxon>
        <taxon>Betaproteobacteria</taxon>
        <taxon>Burkholderiales</taxon>
        <taxon>Sphaerotilaceae</taxon>
        <taxon>Roseateles</taxon>
    </lineage>
</organism>
<protein>
    <submittedName>
        <fullName evidence="6">IclR family transcriptional regulator</fullName>
    </submittedName>
</protein>
<dbReference type="GO" id="GO:0003677">
    <property type="term" value="F:DNA binding"/>
    <property type="evidence" value="ECO:0007669"/>
    <property type="project" value="UniProtKB-KW"/>
</dbReference>
<feature type="domain" description="HTH iclR-type" evidence="4">
    <location>
        <begin position="38"/>
        <end position="98"/>
    </location>
</feature>
<dbReference type="SMART" id="SM00346">
    <property type="entry name" value="HTH_ICLR"/>
    <property type="match status" value="1"/>
</dbReference>
<dbReference type="InterPro" id="IPR012794">
    <property type="entry name" value="PcaR_PcaU"/>
</dbReference>
<dbReference type="InterPro" id="IPR050707">
    <property type="entry name" value="HTH_MetabolicPath_Reg"/>
</dbReference>
<dbReference type="SUPFAM" id="SSF46785">
    <property type="entry name" value="Winged helix' DNA-binding domain"/>
    <property type="match status" value="1"/>
</dbReference>
<comment type="caution">
    <text evidence="6">The sequence shown here is derived from an EMBL/GenBank/DDBJ whole genome shotgun (WGS) entry which is preliminary data.</text>
</comment>
<dbReference type="SUPFAM" id="SSF55781">
    <property type="entry name" value="GAF domain-like"/>
    <property type="match status" value="1"/>
</dbReference>
<sequence>MSSNDEQDDFSPSPFPATAWESPSAAVVSSAPLKRDLVAGLEKGLAVIEAFDQERPRLTISEVATRTGLTRAAARRYLLTLLHLGFVSQDRKMFALTPKVLRLGQSYMHSARLPRIVEPELHKLAYALKEASSAGVLDGADVICIAATSAGRVVSSTLQPGTRVPAYCTANGRMLLAALPQGEVDAWIARQELTPLTPYTITHPDRLRIEVARARAQGHACVDQEYELGLRTVSVPLKNYRGDAVAAMNISVHASRISMDQLVEQCLPPLLQAQAHLRMLL</sequence>
<dbReference type="InterPro" id="IPR036390">
    <property type="entry name" value="WH_DNA-bd_sf"/>
</dbReference>
<dbReference type="GO" id="GO:0046278">
    <property type="term" value="P:3,4-dihydroxybenzoate metabolic process"/>
    <property type="evidence" value="ECO:0007669"/>
    <property type="project" value="InterPro"/>
</dbReference>
<keyword evidence="1" id="KW-0805">Transcription regulation</keyword>
<proteinExistence type="predicted"/>